<evidence type="ECO:0000256" key="2">
    <source>
        <dbReference type="ARBA" id="ARBA00012483"/>
    </source>
</evidence>
<dbReference type="SMART" id="SM00184">
    <property type="entry name" value="RING"/>
    <property type="match status" value="1"/>
</dbReference>
<dbReference type="SUPFAM" id="SSF57850">
    <property type="entry name" value="RING/U-box"/>
    <property type="match status" value="1"/>
</dbReference>
<dbReference type="EC" id="2.3.2.27" evidence="2"/>
<evidence type="ECO:0000313" key="9">
    <source>
        <dbReference type="Proteomes" id="UP001627284"/>
    </source>
</evidence>
<evidence type="ECO:0000256" key="4">
    <source>
        <dbReference type="ARBA" id="ARBA00022771"/>
    </source>
</evidence>
<accession>A0ABD2S4F0</accession>
<comment type="catalytic activity">
    <reaction evidence="1">
        <text>S-ubiquitinyl-[E2 ubiquitin-conjugating enzyme]-L-cysteine + [acceptor protein]-L-lysine = [E2 ubiquitin-conjugating enzyme]-L-cysteine + N(6)-ubiquitinyl-[acceptor protein]-L-lysine.</text>
        <dbReference type="EC" id="2.3.2.27"/>
    </reaction>
</comment>
<dbReference type="InterPro" id="IPR013083">
    <property type="entry name" value="Znf_RING/FYVE/PHD"/>
</dbReference>
<evidence type="ECO:0000259" key="7">
    <source>
        <dbReference type="PROSITE" id="PS50089"/>
    </source>
</evidence>
<proteinExistence type="predicted"/>
<dbReference type="Gene3D" id="3.30.40.10">
    <property type="entry name" value="Zinc/RING finger domain, C3HC4 (zinc finger)"/>
    <property type="match status" value="1"/>
</dbReference>
<dbReference type="PROSITE" id="PS50089">
    <property type="entry name" value="ZF_RING_2"/>
    <property type="match status" value="1"/>
</dbReference>
<reference evidence="8 9" key="1">
    <citation type="submission" date="2024-05" db="EMBL/GenBank/DDBJ databases">
        <title>De novo assembly of an allotetraploid wild potato.</title>
        <authorList>
            <person name="Hosaka A.J."/>
        </authorList>
    </citation>
    <scope>NUCLEOTIDE SEQUENCE [LARGE SCALE GENOMIC DNA]</scope>
    <source>
        <tissue evidence="8">Young leaves</tissue>
    </source>
</reference>
<evidence type="ECO:0000256" key="3">
    <source>
        <dbReference type="ARBA" id="ARBA00022723"/>
    </source>
</evidence>
<gene>
    <name evidence="8" type="ORF">AABB24_027553</name>
</gene>
<comment type="caution">
    <text evidence="8">The sequence shown here is derived from an EMBL/GenBank/DDBJ whole genome shotgun (WGS) entry which is preliminary data.</text>
</comment>
<dbReference type="GO" id="GO:0061630">
    <property type="term" value="F:ubiquitin protein ligase activity"/>
    <property type="evidence" value="ECO:0007669"/>
    <property type="project" value="UniProtKB-EC"/>
</dbReference>
<dbReference type="CDD" id="cd16454">
    <property type="entry name" value="RING-H2_PA-TM-RING"/>
    <property type="match status" value="1"/>
</dbReference>
<keyword evidence="9" id="KW-1185">Reference proteome</keyword>
<dbReference type="Proteomes" id="UP001627284">
    <property type="component" value="Unassembled WGS sequence"/>
</dbReference>
<dbReference type="PANTHER" id="PTHR15710:SF141">
    <property type="entry name" value="RING-H2 FINGER PROTEIN ATL36"/>
    <property type="match status" value="1"/>
</dbReference>
<dbReference type="SMART" id="SM00744">
    <property type="entry name" value="RINGv"/>
    <property type="match status" value="1"/>
</dbReference>
<evidence type="ECO:0000256" key="5">
    <source>
        <dbReference type="ARBA" id="ARBA00022833"/>
    </source>
</evidence>
<organism evidence="8 9">
    <name type="scientific">Solanum stoloniferum</name>
    <dbReference type="NCBI Taxonomy" id="62892"/>
    <lineage>
        <taxon>Eukaryota</taxon>
        <taxon>Viridiplantae</taxon>
        <taxon>Streptophyta</taxon>
        <taxon>Embryophyta</taxon>
        <taxon>Tracheophyta</taxon>
        <taxon>Spermatophyta</taxon>
        <taxon>Magnoliopsida</taxon>
        <taxon>eudicotyledons</taxon>
        <taxon>Gunneridae</taxon>
        <taxon>Pentapetalae</taxon>
        <taxon>asterids</taxon>
        <taxon>lamiids</taxon>
        <taxon>Solanales</taxon>
        <taxon>Solanaceae</taxon>
        <taxon>Solanoideae</taxon>
        <taxon>Solaneae</taxon>
        <taxon>Solanum</taxon>
    </lineage>
</organism>
<evidence type="ECO:0000256" key="1">
    <source>
        <dbReference type="ARBA" id="ARBA00000900"/>
    </source>
</evidence>
<evidence type="ECO:0000313" key="8">
    <source>
        <dbReference type="EMBL" id="KAL3338488.1"/>
    </source>
</evidence>
<sequence>KNIDFFSQNCNMFPTGFVCHDCFKNSFVSVEPIVSSSSSSLPYLTIHFNFSIVQQFWYIRPNDQASVYRGGTREDCSTKSTQIITHLSDTMLYEKLDQALSQVFMQFKDEFEDQQHAIVEQITRKLLSITTTEMSKVCVDVELQIDHYCDGRILLALEESSSVDGMVPASESAIELLEPMEADERHSNDECSVCLDELGEETDVLRLPCSHMFHAECITKWFENSHYCPLCRFQMPTD</sequence>
<dbReference type="AlphaFoldDB" id="A0ABD2S4F0"/>
<keyword evidence="3" id="KW-0479">Metal-binding</keyword>
<dbReference type="EMBL" id="JBJKTR010000016">
    <property type="protein sequence ID" value="KAL3338488.1"/>
    <property type="molecule type" value="Genomic_DNA"/>
</dbReference>
<dbReference type="InterPro" id="IPR011016">
    <property type="entry name" value="Znf_RING-CH"/>
</dbReference>
<dbReference type="GO" id="GO:0008270">
    <property type="term" value="F:zinc ion binding"/>
    <property type="evidence" value="ECO:0007669"/>
    <property type="project" value="UniProtKB-KW"/>
</dbReference>
<feature type="non-terminal residue" evidence="8">
    <location>
        <position position="1"/>
    </location>
</feature>
<feature type="domain" description="RING-type" evidence="7">
    <location>
        <begin position="191"/>
        <end position="232"/>
    </location>
</feature>
<keyword evidence="4 6" id="KW-0863">Zinc-finger</keyword>
<evidence type="ECO:0000256" key="6">
    <source>
        <dbReference type="PROSITE-ProRule" id="PRU00175"/>
    </source>
</evidence>
<protein>
    <recommendedName>
        <fullName evidence="2">RING-type E3 ubiquitin transferase</fullName>
        <ecNumber evidence="2">2.3.2.27</ecNumber>
    </recommendedName>
</protein>
<keyword evidence="5" id="KW-0862">Zinc</keyword>
<dbReference type="InterPro" id="IPR001841">
    <property type="entry name" value="Znf_RING"/>
</dbReference>
<dbReference type="PANTHER" id="PTHR15710">
    <property type="entry name" value="E3 UBIQUITIN-PROTEIN LIGASE PRAJA"/>
    <property type="match status" value="1"/>
</dbReference>
<dbReference type="Pfam" id="PF13639">
    <property type="entry name" value="zf-RING_2"/>
    <property type="match status" value="1"/>
</dbReference>
<name>A0ABD2S4F0_9SOLN</name>